<keyword evidence="2" id="KW-1185">Reference proteome</keyword>
<evidence type="ECO:0000313" key="2">
    <source>
        <dbReference type="Proteomes" id="UP001549119"/>
    </source>
</evidence>
<sequence>MRASETLKGCTWIGAFPQRKMVMVSVFQFRRLTL</sequence>
<dbReference type="EMBL" id="JBEPNW010000002">
    <property type="protein sequence ID" value="MET3869252.1"/>
    <property type="molecule type" value="Genomic_DNA"/>
</dbReference>
<gene>
    <name evidence="1" type="ORF">ABIC20_006561</name>
</gene>
<evidence type="ECO:0000313" key="1">
    <source>
        <dbReference type="EMBL" id="MET3869252.1"/>
    </source>
</evidence>
<reference evidence="1 2" key="1">
    <citation type="submission" date="2024-06" db="EMBL/GenBank/DDBJ databases">
        <title>Genomics of switchgrass bacterial isolates.</title>
        <authorList>
            <person name="Shade A."/>
        </authorList>
    </citation>
    <scope>NUCLEOTIDE SEQUENCE [LARGE SCALE GENOMIC DNA]</scope>
    <source>
        <strain evidence="1 2">PvP084</strain>
    </source>
</reference>
<dbReference type="Proteomes" id="UP001549119">
    <property type="component" value="Unassembled WGS sequence"/>
</dbReference>
<comment type="caution">
    <text evidence="1">The sequence shown here is derived from an EMBL/GenBank/DDBJ whole genome shotgun (WGS) entry which is preliminary data.</text>
</comment>
<protein>
    <submittedName>
        <fullName evidence="1">Uncharacterized protein</fullName>
    </submittedName>
</protein>
<accession>A0ABV2NRU5</accession>
<name>A0ABV2NRU5_9HYPH</name>
<organism evidence="1 2">
    <name type="scientific">Methylobacterium radiotolerans</name>
    <dbReference type="NCBI Taxonomy" id="31998"/>
    <lineage>
        <taxon>Bacteria</taxon>
        <taxon>Pseudomonadati</taxon>
        <taxon>Pseudomonadota</taxon>
        <taxon>Alphaproteobacteria</taxon>
        <taxon>Hyphomicrobiales</taxon>
        <taxon>Methylobacteriaceae</taxon>
        <taxon>Methylobacterium</taxon>
    </lineage>
</organism>
<proteinExistence type="predicted"/>